<dbReference type="Proteomes" id="UP000288805">
    <property type="component" value="Unassembled WGS sequence"/>
</dbReference>
<feature type="transmembrane region" description="Helical" evidence="6">
    <location>
        <begin position="37"/>
        <end position="62"/>
    </location>
</feature>
<dbReference type="InterPro" id="IPR000620">
    <property type="entry name" value="EamA_dom"/>
</dbReference>
<dbReference type="SUPFAM" id="SSF103481">
    <property type="entry name" value="Multidrug resistance efflux transporter EmrE"/>
    <property type="match status" value="1"/>
</dbReference>
<reference evidence="8 9" key="1">
    <citation type="journal article" date="2018" name="PLoS Genet.">
        <title>Population sequencing reveals clonal diversity and ancestral inbreeding in the grapevine cultivar Chardonnay.</title>
        <authorList>
            <person name="Roach M.J."/>
            <person name="Johnson D.L."/>
            <person name="Bohlmann J."/>
            <person name="van Vuuren H.J."/>
            <person name="Jones S.J."/>
            <person name="Pretorius I.S."/>
            <person name="Schmidt S.A."/>
            <person name="Borneman A.R."/>
        </authorList>
    </citation>
    <scope>NUCLEOTIDE SEQUENCE [LARGE SCALE GENOMIC DNA]</scope>
    <source>
        <strain evidence="9">cv. Chardonnay</strain>
        <tissue evidence="8">Leaf</tissue>
    </source>
</reference>
<protein>
    <submittedName>
        <fullName evidence="8">WAT1-related protein</fullName>
    </submittedName>
</protein>
<gene>
    <name evidence="8" type="primary">VvCHDh001033_0</name>
    <name evidence="8" type="ORF">CK203_080333</name>
</gene>
<feature type="transmembrane region" description="Helical" evidence="6">
    <location>
        <begin position="297"/>
        <end position="317"/>
    </location>
</feature>
<dbReference type="InterPro" id="IPR037185">
    <property type="entry name" value="EmrE-like"/>
</dbReference>
<comment type="caution">
    <text evidence="8">The sequence shown here is derived from an EMBL/GenBank/DDBJ whole genome shotgun (WGS) entry which is preliminary data.</text>
</comment>
<keyword evidence="3 6" id="KW-0812">Transmembrane</keyword>
<feature type="transmembrane region" description="Helical" evidence="6">
    <location>
        <begin position="123"/>
        <end position="150"/>
    </location>
</feature>
<feature type="transmembrane region" description="Helical" evidence="6">
    <location>
        <begin position="388"/>
        <end position="406"/>
    </location>
</feature>
<evidence type="ECO:0000313" key="9">
    <source>
        <dbReference type="Proteomes" id="UP000288805"/>
    </source>
</evidence>
<sequence>MPHNGHWLMNDMSDCNSSLSGLLPTSKHSFKNINSRYWVVVSPEFGVITPVAFASPSTILALLGMNNFIFVFYRQAAATVFLVPLAIIFERKNVPPLSFVTFCKIFMLSLFGITLSLDVNGVALIYTSATLAAATTNCLPVITFFLAVLLRPILLVDFSLEKPNILAKPRELQEILTTYILCSDGPHAAEESLFLYSTACIRMETVKLRTSSGMAKIAGVLICIAGAATIAFYKGPHLQLMLHHHLFGHHTSHEHQSHVSSGATWVKGCLLMLMSNTFWGLWLVLQAYIMKSYPAKLLLTTLQCILSSIQSFFIAIALERDPDQWKLGWNVKLVAVAYTGIVVTGVTYYLQTWVIEKKGPVFLAMSTPFALIITIFCSAIFLGEAISLGSILGGILLVGGLYSVLWGKSKEQKMEKTCSTAQAEKETELKEEVAAQSPPPPFFV</sequence>
<feature type="transmembrane region" description="Helical" evidence="6">
    <location>
        <begin position="265"/>
        <end position="285"/>
    </location>
</feature>
<dbReference type="PANTHER" id="PTHR31218">
    <property type="entry name" value="WAT1-RELATED PROTEIN"/>
    <property type="match status" value="1"/>
</dbReference>
<dbReference type="InterPro" id="IPR030184">
    <property type="entry name" value="WAT1-related"/>
</dbReference>
<proteinExistence type="inferred from homology"/>
<dbReference type="EMBL" id="QGNW01002165">
    <property type="protein sequence ID" value="RVW24781.1"/>
    <property type="molecule type" value="Genomic_DNA"/>
</dbReference>
<name>A0A438CNJ8_VITVI</name>
<dbReference type="GO" id="GO:0016020">
    <property type="term" value="C:membrane"/>
    <property type="evidence" value="ECO:0007669"/>
    <property type="project" value="UniProtKB-SubCell"/>
</dbReference>
<feature type="domain" description="EamA" evidence="7">
    <location>
        <begin position="267"/>
        <end position="405"/>
    </location>
</feature>
<evidence type="ECO:0000256" key="2">
    <source>
        <dbReference type="ARBA" id="ARBA00007635"/>
    </source>
</evidence>
<evidence type="ECO:0000256" key="4">
    <source>
        <dbReference type="ARBA" id="ARBA00022989"/>
    </source>
</evidence>
<organism evidence="8 9">
    <name type="scientific">Vitis vinifera</name>
    <name type="common">Grape</name>
    <dbReference type="NCBI Taxonomy" id="29760"/>
    <lineage>
        <taxon>Eukaryota</taxon>
        <taxon>Viridiplantae</taxon>
        <taxon>Streptophyta</taxon>
        <taxon>Embryophyta</taxon>
        <taxon>Tracheophyta</taxon>
        <taxon>Spermatophyta</taxon>
        <taxon>Magnoliopsida</taxon>
        <taxon>eudicotyledons</taxon>
        <taxon>Gunneridae</taxon>
        <taxon>Pentapetalae</taxon>
        <taxon>rosids</taxon>
        <taxon>Vitales</taxon>
        <taxon>Vitaceae</taxon>
        <taxon>Viteae</taxon>
        <taxon>Vitis</taxon>
    </lineage>
</organism>
<dbReference type="GO" id="GO:0022857">
    <property type="term" value="F:transmembrane transporter activity"/>
    <property type="evidence" value="ECO:0007669"/>
    <property type="project" value="InterPro"/>
</dbReference>
<evidence type="ECO:0000256" key="5">
    <source>
        <dbReference type="ARBA" id="ARBA00023136"/>
    </source>
</evidence>
<dbReference type="AlphaFoldDB" id="A0A438CNJ8"/>
<feature type="transmembrane region" description="Helical" evidence="6">
    <location>
        <begin position="362"/>
        <end position="382"/>
    </location>
</feature>
<dbReference type="Pfam" id="PF00892">
    <property type="entry name" value="EamA"/>
    <property type="match status" value="1"/>
</dbReference>
<evidence type="ECO:0000256" key="6">
    <source>
        <dbReference type="SAM" id="Phobius"/>
    </source>
</evidence>
<comment type="similarity">
    <text evidence="2">Belongs to the drug/metabolite transporter (DMT) superfamily. Plant drug/metabolite exporter (P-DME) (TC 2.A.7.4) family.</text>
</comment>
<evidence type="ECO:0000313" key="8">
    <source>
        <dbReference type="EMBL" id="RVW24781.1"/>
    </source>
</evidence>
<evidence type="ECO:0000259" key="7">
    <source>
        <dbReference type="Pfam" id="PF00892"/>
    </source>
</evidence>
<keyword evidence="5 6" id="KW-0472">Membrane</keyword>
<feature type="transmembrane region" description="Helical" evidence="6">
    <location>
        <begin position="96"/>
        <end position="117"/>
    </location>
</feature>
<comment type="subcellular location">
    <subcellularLocation>
        <location evidence="1">Membrane</location>
        <topology evidence="1">Multi-pass membrane protein</topology>
    </subcellularLocation>
</comment>
<feature type="transmembrane region" description="Helical" evidence="6">
    <location>
        <begin position="329"/>
        <end position="350"/>
    </location>
</feature>
<evidence type="ECO:0000256" key="3">
    <source>
        <dbReference type="ARBA" id="ARBA00022692"/>
    </source>
</evidence>
<evidence type="ECO:0000256" key="1">
    <source>
        <dbReference type="ARBA" id="ARBA00004141"/>
    </source>
</evidence>
<keyword evidence="4 6" id="KW-1133">Transmembrane helix</keyword>
<accession>A0A438CNJ8</accession>
<feature type="transmembrane region" description="Helical" evidence="6">
    <location>
        <begin position="68"/>
        <end position="89"/>
    </location>
</feature>
<feature type="transmembrane region" description="Helical" evidence="6">
    <location>
        <begin position="213"/>
        <end position="233"/>
    </location>
</feature>